<evidence type="ECO:0000313" key="1">
    <source>
        <dbReference type="EMBL" id="RZT96574.1"/>
    </source>
</evidence>
<gene>
    <name evidence="1" type="ORF">EV201_1212</name>
</gene>
<protein>
    <submittedName>
        <fullName evidence="1">Uncharacterized protein</fullName>
    </submittedName>
</protein>
<organism evidence="1 2">
    <name type="scientific">Ancylomarina subtilis</name>
    <dbReference type="NCBI Taxonomy" id="1639035"/>
    <lineage>
        <taxon>Bacteria</taxon>
        <taxon>Pseudomonadati</taxon>
        <taxon>Bacteroidota</taxon>
        <taxon>Bacteroidia</taxon>
        <taxon>Marinilabiliales</taxon>
        <taxon>Marinifilaceae</taxon>
        <taxon>Ancylomarina</taxon>
    </lineage>
</organism>
<proteinExistence type="predicted"/>
<dbReference type="AlphaFoldDB" id="A0A4Q7VKB8"/>
<dbReference type="EMBL" id="SHKN01000001">
    <property type="protein sequence ID" value="RZT96574.1"/>
    <property type="molecule type" value="Genomic_DNA"/>
</dbReference>
<name>A0A4Q7VKB8_9BACT</name>
<keyword evidence="2" id="KW-1185">Reference proteome</keyword>
<reference evidence="1 2" key="1">
    <citation type="submission" date="2019-02" db="EMBL/GenBank/DDBJ databases">
        <title>Genomic Encyclopedia of Type Strains, Phase IV (KMG-IV): sequencing the most valuable type-strain genomes for metagenomic binning, comparative biology and taxonomic classification.</title>
        <authorList>
            <person name="Goeker M."/>
        </authorList>
    </citation>
    <scope>NUCLEOTIDE SEQUENCE [LARGE SCALE GENOMIC DNA]</scope>
    <source>
        <strain evidence="1 2">DSM 28825</strain>
    </source>
</reference>
<sequence>MDLKFIEHGSSYYVVDSVKIEKKTSIYPPIDIIKIRGEEKSINTDNSYGRSSFNYVTDKDMIEKLTGIYKEFLSRKTTNVCIIFQHKIGENDICKVLELGDNSTAIIEIHFFKSNI</sequence>
<evidence type="ECO:0000313" key="2">
    <source>
        <dbReference type="Proteomes" id="UP000293562"/>
    </source>
</evidence>
<dbReference type="RefSeq" id="WP_130306501.1">
    <property type="nucleotide sequence ID" value="NZ_SHKN01000001.1"/>
</dbReference>
<dbReference type="Proteomes" id="UP000293562">
    <property type="component" value="Unassembled WGS sequence"/>
</dbReference>
<comment type="caution">
    <text evidence="1">The sequence shown here is derived from an EMBL/GenBank/DDBJ whole genome shotgun (WGS) entry which is preliminary data.</text>
</comment>
<accession>A0A4Q7VKB8</accession>